<keyword evidence="1" id="KW-0547">Nucleotide-binding</keyword>
<feature type="domain" description="Helicase ATP-binding" evidence="6">
    <location>
        <begin position="312"/>
        <end position="500"/>
    </location>
</feature>
<evidence type="ECO:0000256" key="1">
    <source>
        <dbReference type="ARBA" id="ARBA00022741"/>
    </source>
</evidence>
<evidence type="ECO:0000259" key="6">
    <source>
        <dbReference type="PROSITE" id="PS51192"/>
    </source>
</evidence>
<dbReference type="Gene3D" id="3.30.870.10">
    <property type="entry name" value="Endonuclease Chain A"/>
    <property type="match status" value="1"/>
</dbReference>
<name>A0A7K3NNH9_9BACT</name>
<evidence type="ECO:0000256" key="5">
    <source>
        <dbReference type="SAM" id="MobiDB-lite"/>
    </source>
</evidence>
<dbReference type="Pfam" id="PF00271">
    <property type="entry name" value="Helicase_C"/>
    <property type="match status" value="1"/>
</dbReference>
<dbReference type="PROSITE" id="PS51192">
    <property type="entry name" value="HELICASE_ATP_BIND_1"/>
    <property type="match status" value="1"/>
</dbReference>
<evidence type="ECO:0000259" key="7">
    <source>
        <dbReference type="PROSITE" id="PS51194"/>
    </source>
</evidence>
<keyword evidence="3 8" id="KW-0347">Helicase</keyword>
<dbReference type="InterPro" id="IPR049730">
    <property type="entry name" value="SNF2/RAD54-like_C"/>
</dbReference>
<dbReference type="SUPFAM" id="SSF52540">
    <property type="entry name" value="P-loop containing nucleoside triphosphate hydrolases"/>
    <property type="match status" value="2"/>
</dbReference>
<dbReference type="PANTHER" id="PTHR10799">
    <property type="entry name" value="SNF2/RAD54 HELICASE FAMILY"/>
    <property type="match status" value="1"/>
</dbReference>
<dbReference type="Gene3D" id="3.40.50.300">
    <property type="entry name" value="P-loop containing nucleotide triphosphate hydrolases"/>
    <property type="match status" value="1"/>
</dbReference>
<dbReference type="CDD" id="cd09179">
    <property type="entry name" value="PLDc_N_DEXD_a"/>
    <property type="match status" value="1"/>
</dbReference>
<proteinExistence type="predicted"/>
<dbReference type="Pfam" id="PF00176">
    <property type="entry name" value="SNF2-rel_dom"/>
    <property type="match status" value="1"/>
</dbReference>
<dbReference type="InterPro" id="IPR038718">
    <property type="entry name" value="SNF2-like_sf"/>
</dbReference>
<dbReference type="InterPro" id="IPR001650">
    <property type="entry name" value="Helicase_C-like"/>
</dbReference>
<dbReference type="CDD" id="cd18793">
    <property type="entry name" value="SF2_C_SNF"/>
    <property type="match status" value="1"/>
</dbReference>
<evidence type="ECO:0000313" key="8">
    <source>
        <dbReference type="EMBL" id="NDY57383.1"/>
    </source>
</evidence>
<evidence type="ECO:0000256" key="3">
    <source>
        <dbReference type="ARBA" id="ARBA00022806"/>
    </source>
</evidence>
<dbReference type="GO" id="GO:0005524">
    <property type="term" value="F:ATP binding"/>
    <property type="evidence" value="ECO:0007669"/>
    <property type="project" value="UniProtKB-KW"/>
</dbReference>
<dbReference type="SMART" id="SM00490">
    <property type="entry name" value="HELICc"/>
    <property type="match status" value="1"/>
</dbReference>
<dbReference type="InterPro" id="IPR000330">
    <property type="entry name" value="SNF2_N"/>
</dbReference>
<keyword evidence="9" id="KW-1185">Reference proteome</keyword>
<dbReference type="GO" id="GO:0016787">
    <property type="term" value="F:hydrolase activity"/>
    <property type="evidence" value="ECO:0007669"/>
    <property type="project" value="UniProtKB-KW"/>
</dbReference>
<dbReference type="EMBL" id="JAAGRQ010000046">
    <property type="protein sequence ID" value="NDY57383.1"/>
    <property type="molecule type" value="Genomic_DNA"/>
</dbReference>
<dbReference type="InterPro" id="IPR057342">
    <property type="entry name" value="DEXDc_RapA"/>
</dbReference>
<evidence type="ECO:0000256" key="2">
    <source>
        <dbReference type="ARBA" id="ARBA00022801"/>
    </source>
</evidence>
<evidence type="ECO:0000256" key="4">
    <source>
        <dbReference type="ARBA" id="ARBA00022840"/>
    </source>
</evidence>
<protein>
    <submittedName>
        <fullName evidence="8">DEAD/DEAH box helicase family protein</fullName>
    </submittedName>
</protein>
<dbReference type="CDD" id="cd18011">
    <property type="entry name" value="DEXDc_RapA"/>
    <property type="match status" value="1"/>
</dbReference>
<dbReference type="InterPro" id="IPR027417">
    <property type="entry name" value="P-loop_NTPase"/>
</dbReference>
<reference evidence="8 9" key="1">
    <citation type="submission" date="2020-02" db="EMBL/GenBank/DDBJ databases">
        <title>Comparative genomics of sulfur disproportionating microorganisms.</title>
        <authorList>
            <person name="Ward L.M."/>
            <person name="Bertran E."/>
            <person name="Johnston D.T."/>
        </authorList>
    </citation>
    <scope>NUCLEOTIDE SEQUENCE [LARGE SCALE GENOMIC DNA]</scope>
    <source>
        <strain evidence="8 9">DSM 3696</strain>
    </source>
</reference>
<organism evidence="8 9">
    <name type="scientific">Desulfolutivibrio sulfodismutans</name>
    <dbReference type="NCBI Taxonomy" id="63561"/>
    <lineage>
        <taxon>Bacteria</taxon>
        <taxon>Pseudomonadati</taxon>
        <taxon>Thermodesulfobacteriota</taxon>
        <taxon>Desulfovibrionia</taxon>
        <taxon>Desulfovibrionales</taxon>
        <taxon>Desulfovibrionaceae</taxon>
        <taxon>Desulfolutivibrio</taxon>
    </lineage>
</organism>
<dbReference type="RefSeq" id="WP_163302426.1">
    <property type="nucleotide sequence ID" value="NZ_JAAGRQ010000046.1"/>
</dbReference>
<feature type="domain" description="Helicase C-terminal" evidence="7">
    <location>
        <begin position="756"/>
        <end position="929"/>
    </location>
</feature>
<dbReference type="GO" id="GO:0004386">
    <property type="term" value="F:helicase activity"/>
    <property type="evidence" value="ECO:0007669"/>
    <property type="project" value="UniProtKB-KW"/>
</dbReference>
<dbReference type="PROSITE" id="PS51194">
    <property type="entry name" value="HELICASE_CTER"/>
    <property type="match status" value="1"/>
</dbReference>
<feature type="region of interest" description="Disordered" evidence="5">
    <location>
        <begin position="247"/>
        <end position="271"/>
    </location>
</feature>
<comment type="caution">
    <text evidence="8">The sequence shown here is derived from an EMBL/GenBank/DDBJ whole genome shotgun (WGS) entry which is preliminary data.</text>
</comment>
<dbReference type="Proteomes" id="UP000469724">
    <property type="component" value="Unassembled WGS sequence"/>
</dbReference>
<dbReference type="SMART" id="SM00487">
    <property type="entry name" value="DEXDc"/>
    <property type="match status" value="1"/>
</dbReference>
<accession>A0A7K3NNH9</accession>
<evidence type="ECO:0000313" key="9">
    <source>
        <dbReference type="Proteomes" id="UP000469724"/>
    </source>
</evidence>
<keyword evidence="2" id="KW-0378">Hydrolase</keyword>
<dbReference type="Gene3D" id="3.40.50.10810">
    <property type="entry name" value="Tandem AAA-ATPase domain"/>
    <property type="match status" value="1"/>
</dbReference>
<keyword evidence="4" id="KW-0067">ATP-binding</keyword>
<gene>
    <name evidence="8" type="ORF">G3N56_11585</name>
</gene>
<dbReference type="AlphaFoldDB" id="A0A7K3NNH9"/>
<dbReference type="InterPro" id="IPR014001">
    <property type="entry name" value="Helicase_ATP-bd"/>
</dbReference>
<sequence length="1067" mass="120473">METLKDIAWKAKYSPEDGDLLELFYIPALRLAKRYDRTTGFFGAEALALAARGMEGLVRNKGCMRLVVGCTLDQEEVEAIEKGQSLRDTIGARLLACPLEATSPPIYQAMELLAWMVANRHLDVKVAVPCDLNRRLVAGHAIFHEKTGVIEDEEGNRVAFSGSINETAFGWRQNWESFHVFNSWGGTAAHVDEEEKSFAQLWSNTSKRAVVIDVPQAVRQQLLTFAPKDGQLPMLLTIQEDSAHYGKTDMPEELTPAETTSPQPPTDTSTDPRRAVWSYIRHAPALPGGGELVGEATSAVTPWPHQVRAFERMYHNWPPKLLIADEVGLGKTIQAGLLLRQGWMAGRAKRILIMAPKAVLRQWQIELREKFNLSWPIYDGQKYYWYHWPGQQGAREERVSRKNWHKAPFVIVSSHLMRRQDRKIELLEEAEPWNLVVLDEAHHARRKGGGLNHNDFRPNQLLGLMQQLKDRTQGLILLTATPMQVSPVEVWDLLDLFGLPPKWTSQAFLEFFDLVGKPMPTHGDMVRMAGLFKAVEDAYGEMTEAAARKFTKGSGIRARRILKALRDTATIPLRQLETEDRKIAIQILRANTPVSRLISRHTRELLRKYQAKGLLGVPIATRQVEDRFVELTPPERQAYEAVENYISSTYNNAEAGRKNAVGFVMTIYRRRLASSFHALDHTLESRLARLEQTQPLQARLLALEEDIPEDGADDEAMDVEEASTLERDALVLEEKDEIRMLLDQIHRLGQDTKAGALRETIEALREAGYRQVMVFTQYTDTMDFLREALGKSFGQTVLCFSGRGGEQLSSTGSWMAISRDQTKKLFKEGKAEILLCTDAAAEGLNFQFCGALINYDMPWNPMRVEQRIGRIDRLGQENPVIRIVNLHYSDTVEADVYTALRERIGLFQKFVGRLQPILSRLPKTIQDLVLGEGGDRRRSTDQHLQDMAFELKQAEESGFDLDAAAQEDLEMPERPAPLYGLPDLGRILERGAMLPPGAEASAYGVKDFIYGQPGMDEKVRVTTDPGFYDQHSDSVELWSPGNPVFPEPEIFSDDGQVSGEIFARILR</sequence>